<evidence type="ECO:0000313" key="2">
    <source>
        <dbReference type="EMBL" id="KAF8441731.1"/>
    </source>
</evidence>
<evidence type="ECO:0000313" key="3">
    <source>
        <dbReference type="Proteomes" id="UP001194468"/>
    </source>
</evidence>
<evidence type="ECO:0000259" key="1">
    <source>
        <dbReference type="Pfam" id="PF14474"/>
    </source>
</evidence>
<proteinExistence type="predicted"/>
<feature type="non-terminal residue" evidence="2">
    <location>
        <position position="1"/>
    </location>
</feature>
<comment type="caution">
    <text evidence="2">The sequence shown here is derived from an EMBL/GenBank/DDBJ whole genome shotgun (WGS) entry which is preliminary data.</text>
</comment>
<protein>
    <recommendedName>
        <fullName evidence="1">Restriction of telomere capping protein 4 C-terminal domain-containing protein</fullName>
    </recommendedName>
</protein>
<dbReference type="Proteomes" id="UP001194468">
    <property type="component" value="Unassembled WGS sequence"/>
</dbReference>
<organism evidence="2 3">
    <name type="scientific">Boletus edulis BED1</name>
    <dbReference type="NCBI Taxonomy" id="1328754"/>
    <lineage>
        <taxon>Eukaryota</taxon>
        <taxon>Fungi</taxon>
        <taxon>Dikarya</taxon>
        <taxon>Basidiomycota</taxon>
        <taxon>Agaricomycotina</taxon>
        <taxon>Agaricomycetes</taxon>
        <taxon>Agaricomycetidae</taxon>
        <taxon>Boletales</taxon>
        <taxon>Boletineae</taxon>
        <taxon>Boletaceae</taxon>
        <taxon>Boletoideae</taxon>
        <taxon>Boletus</taxon>
    </lineage>
</organism>
<feature type="non-terminal residue" evidence="2">
    <location>
        <position position="87"/>
    </location>
</feature>
<reference evidence="2" key="2">
    <citation type="journal article" date="2020" name="Nat. Commun.">
        <title>Large-scale genome sequencing of mycorrhizal fungi provides insights into the early evolution of symbiotic traits.</title>
        <authorList>
            <person name="Miyauchi S."/>
            <person name="Kiss E."/>
            <person name="Kuo A."/>
            <person name="Drula E."/>
            <person name="Kohler A."/>
            <person name="Sanchez-Garcia M."/>
            <person name="Morin E."/>
            <person name="Andreopoulos B."/>
            <person name="Barry K.W."/>
            <person name="Bonito G."/>
            <person name="Buee M."/>
            <person name="Carver A."/>
            <person name="Chen C."/>
            <person name="Cichocki N."/>
            <person name="Clum A."/>
            <person name="Culley D."/>
            <person name="Crous P.W."/>
            <person name="Fauchery L."/>
            <person name="Girlanda M."/>
            <person name="Hayes R.D."/>
            <person name="Keri Z."/>
            <person name="LaButti K."/>
            <person name="Lipzen A."/>
            <person name="Lombard V."/>
            <person name="Magnuson J."/>
            <person name="Maillard F."/>
            <person name="Murat C."/>
            <person name="Nolan M."/>
            <person name="Ohm R.A."/>
            <person name="Pangilinan J."/>
            <person name="Pereira M.F."/>
            <person name="Perotto S."/>
            <person name="Peter M."/>
            <person name="Pfister S."/>
            <person name="Riley R."/>
            <person name="Sitrit Y."/>
            <person name="Stielow J.B."/>
            <person name="Szollosi G."/>
            <person name="Zifcakova L."/>
            <person name="Stursova M."/>
            <person name="Spatafora J.W."/>
            <person name="Tedersoo L."/>
            <person name="Vaario L.M."/>
            <person name="Yamada A."/>
            <person name="Yan M."/>
            <person name="Wang P."/>
            <person name="Xu J."/>
            <person name="Bruns T."/>
            <person name="Baldrian P."/>
            <person name="Vilgalys R."/>
            <person name="Dunand C."/>
            <person name="Henrissat B."/>
            <person name="Grigoriev I.V."/>
            <person name="Hibbett D."/>
            <person name="Nagy L.G."/>
            <person name="Martin F.M."/>
        </authorList>
    </citation>
    <scope>NUCLEOTIDE SEQUENCE</scope>
    <source>
        <strain evidence="2">BED1</strain>
    </source>
</reference>
<dbReference type="Pfam" id="PF14474">
    <property type="entry name" value="RTC4"/>
    <property type="match status" value="1"/>
</dbReference>
<name>A0AAD4BWS8_BOLED</name>
<accession>A0AAD4BWS8</accession>
<feature type="domain" description="Restriction of telomere capping protein 4 C-terminal" evidence="1">
    <location>
        <begin position="1"/>
        <end position="75"/>
    </location>
</feature>
<dbReference type="AlphaFoldDB" id="A0AAD4BWS8"/>
<dbReference type="InterPro" id="IPR028094">
    <property type="entry name" value="RTC4_C"/>
</dbReference>
<dbReference type="EMBL" id="WHUW01000010">
    <property type="protein sequence ID" value="KAF8441731.1"/>
    <property type="molecule type" value="Genomic_DNA"/>
</dbReference>
<keyword evidence="3" id="KW-1185">Reference proteome</keyword>
<sequence length="87" mass="9541">YGMKGTAIIMHTLLGMYPQATTPTAAFRPLSYPYFLTYILVPYVATELIGEDLGCNLEDAYQQMIQSGPVGSLIFADIDGDEELDSI</sequence>
<gene>
    <name evidence="2" type="ORF">L210DRAFT_786987</name>
</gene>
<reference evidence="2" key="1">
    <citation type="submission" date="2019-10" db="EMBL/GenBank/DDBJ databases">
        <authorList>
            <consortium name="DOE Joint Genome Institute"/>
            <person name="Kuo A."/>
            <person name="Miyauchi S."/>
            <person name="Kiss E."/>
            <person name="Drula E."/>
            <person name="Kohler A."/>
            <person name="Sanchez-Garcia M."/>
            <person name="Andreopoulos B."/>
            <person name="Barry K.W."/>
            <person name="Bonito G."/>
            <person name="Buee M."/>
            <person name="Carver A."/>
            <person name="Chen C."/>
            <person name="Cichocki N."/>
            <person name="Clum A."/>
            <person name="Culley D."/>
            <person name="Crous P.W."/>
            <person name="Fauchery L."/>
            <person name="Girlanda M."/>
            <person name="Hayes R."/>
            <person name="Keri Z."/>
            <person name="LaButti K."/>
            <person name="Lipzen A."/>
            <person name="Lombard V."/>
            <person name="Magnuson J."/>
            <person name="Maillard F."/>
            <person name="Morin E."/>
            <person name="Murat C."/>
            <person name="Nolan M."/>
            <person name="Ohm R."/>
            <person name="Pangilinan J."/>
            <person name="Pereira M."/>
            <person name="Perotto S."/>
            <person name="Peter M."/>
            <person name="Riley R."/>
            <person name="Sitrit Y."/>
            <person name="Stielow B."/>
            <person name="Szollosi G."/>
            <person name="Zifcakova L."/>
            <person name="Stursova M."/>
            <person name="Spatafora J.W."/>
            <person name="Tedersoo L."/>
            <person name="Vaario L.-M."/>
            <person name="Yamada A."/>
            <person name="Yan M."/>
            <person name="Wang P."/>
            <person name="Xu J."/>
            <person name="Bruns T."/>
            <person name="Baldrian P."/>
            <person name="Vilgalys R."/>
            <person name="Henrissat B."/>
            <person name="Grigoriev I.V."/>
            <person name="Hibbett D."/>
            <person name="Nagy L.G."/>
            <person name="Martin F.M."/>
        </authorList>
    </citation>
    <scope>NUCLEOTIDE SEQUENCE</scope>
    <source>
        <strain evidence="2">BED1</strain>
    </source>
</reference>